<reference evidence="3" key="1">
    <citation type="journal article" date="2017" name="Genome Announc.">
        <title>Draft Genome Sequence of Terrimicrobium sacchariphilum NM-5T, a Facultative Anaerobic Soil Bacterium of the Class Spartobacteria.</title>
        <authorList>
            <person name="Qiu Y.L."/>
            <person name="Tourlousse D.M."/>
            <person name="Matsuura N."/>
            <person name="Ohashi A."/>
            <person name="Sekiguchi Y."/>
        </authorList>
    </citation>
    <scope>NUCLEOTIDE SEQUENCE [LARGE SCALE GENOMIC DNA]</scope>
    <source>
        <strain evidence="3">NM-5</strain>
    </source>
</reference>
<evidence type="ECO:0000313" key="3">
    <source>
        <dbReference type="Proteomes" id="UP000076023"/>
    </source>
</evidence>
<evidence type="ECO:0000313" key="2">
    <source>
        <dbReference type="EMBL" id="GAT32490.1"/>
    </source>
</evidence>
<dbReference type="RefSeq" id="WP_075078321.1">
    <property type="nucleotide sequence ID" value="NZ_BDCO01000002.1"/>
</dbReference>
<proteinExistence type="predicted"/>
<dbReference type="STRING" id="690879.TSACC_2889"/>
<comment type="caution">
    <text evidence="2">The sequence shown here is derived from an EMBL/GenBank/DDBJ whole genome shotgun (WGS) entry which is preliminary data.</text>
</comment>
<feature type="signal peptide" evidence="1">
    <location>
        <begin position="1"/>
        <end position="19"/>
    </location>
</feature>
<dbReference type="InParanoid" id="A0A146G4D0"/>
<feature type="chain" id="PRO_5007524411" evidence="1">
    <location>
        <begin position="20"/>
        <end position="260"/>
    </location>
</feature>
<keyword evidence="3" id="KW-1185">Reference proteome</keyword>
<organism evidence="2 3">
    <name type="scientific">Terrimicrobium sacchariphilum</name>
    <dbReference type="NCBI Taxonomy" id="690879"/>
    <lineage>
        <taxon>Bacteria</taxon>
        <taxon>Pseudomonadati</taxon>
        <taxon>Verrucomicrobiota</taxon>
        <taxon>Terrimicrobiia</taxon>
        <taxon>Terrimicrobiales</taxon>
        <taxon>Terrimicrobiaceae</taxon>
        <taxon>Terrimicrobium</taxon>
    </lineage>
</organism>
<evidence type="ECO:0000256" key="1">
    <source>
        <dbReference type="SAM" id="SignalP"/>
    </source>
</evidence>
<accession>A0A146G4D0</accession>
<name>A0A146G4D0_TERSA</name>
<protein>
    <submittedName>
        <fullName evidence="2">Uncharacterized protein</fullName>
    </submittedName>
</protein>
<keyword evidence="1" id="KW-0732">Signal</keyword>
<sequence>MKAILLALLLGGAYLSAQAADVVEETKELFGPMRSNNPFGGIPDRAKFSIAAFTLYIDIRWWFDELAEASAKEPDAETQKKIWERFVWLTGFNDKACAVIRKLAKTEPLCPEGKEEVVALQTFQSLAAQVLTKDKSAGIPADVVQRIEKVRQGCLEKIPAFVMTLPKWQKRDVIGLTIALDDPVQEEMYRFGKSGFVAVTAGTKGKELTCPVYKWRIQDGELELRDEDGGLVQSWRFLKRDGNILYVEEAIGRTRRFTVL</sequence>
<dbReference type="Proteomes" id="UP000076023">
    <property type="component" value="Unassembled WGS sequence"/>
</dbReference>
<gene>
    <name evidence="2" type="ORF">TSACC_2889</name>
</gene>
<dbReference type="EMBL" id="BDCO01000002">
    <property type="protein sequence ID" value="GAT32490.1"/>
    <property type="molecule type" value="Genomic_DNA"/>
</dbReference>
<dbReference type="AlphaFoldDB" id="A0A146G4D0"/>